<evidence type="ECO:0000313" key="3">
    <source>
        <dbReference type="EMBL" id="SDF03127.1"/>
    </source>
</evidence>
<evidence type="ECO:0000313" key="4">
    <source>
        <dbReference type="Proteomes" id="UP000198994"/>
    </source>
</evidence>
<dbReference type="RefSeq" id="WP_089961492.1">
    <property type="nucleotide sequence ID" value="NZ_FNAV01000011.1"/>
</dbReference>
<feature type="region of interest" description="Disordered" evidence="1">
    <location>
        <begin position="1"/>
        <end position="20"/>
    </location>
</feature>
<dbReference type="Gene3D" id="3.60.15.10">
    <property type="entry name" value="Ribonuclease Z/Hydroxyacylglutathione hydrolase-like"/>
    <property type="match status" value="1"/>
</dbReference>
<proteinExistence type="predicted"/>
<dbReference type="InterPro" id="IPR050662">
    <property type="entry name" value="Sec-metab_biosynth-thioest"/>
</dbReference>
<gene>
    <name evidence="3" type="ORF">SAMN04488105_111127</name>
</gene>
<dbReference type="Proteomes" id="UP000198994">
    <property type="component" value="Unassembled WGS sequence"/>
</dbReference>
<sequence length="304" mass="32112">MQDPQPDFQPRPGVPEELGPGLRRVLAPNPSAMTFRGTNSYLVGTRGIAVIDPGPDDPSHLEALLSALRPGEHVSHILVTHAHRDHSPLARALSEATGAPVMAFGDAGSGRSELMERLATSGMVGGGEGVDAGFAPDRSLADGAVIEGDGWQLEALHTPGHFGNHMAFALGDVLFSGDLVMGWATSLVSPPDGDLTAFMSSLARLASRRWQVFHPGHGAPVETPAERLETLASHRRMREAQILAALEDGASDAAGLAARIYTDTPPQLQSAAARNVLAHLIDLARRDLVTWRQGTSETSVFSLA</sequence>
<name>A0A1G7HRJ0_9RHOB</name>
<keyword evidence="4" id="KW-1185">Reference proteome</keyword>
<dbReference type="AlphaFoldDB" id="A0A1G7HRJ0"/>
<dbReference type="EMBL" id="FNAV01000011">
    <property type="protein sequence ID" value="SDF03127.1"/>
    <property type="molecule type" value="Genomic_DNA"/>
</dbReference>
<organism evidence="3 4">
    <name type="scientific">Salipiger thiooxidans</name>
    <dbReference type="NCBI Taxonomy" id="282683"/>
    <lineage>
        <taxon>Bacteria</taxon>
        <taxon>Pseudomonadati</taxon>
        <taxon>Pseudomonadota</taxon>
        <taxon>Alphaproteobacteria</taxon>
        <taxon>Rhodobacterales</taxon>
        <taxon>Roseobacteraceae</taxon>
        <taxon>Salipiger</taxon>
    </lineage>
</organism>
<dbReference type="InterPro" id="IPR036388">
    <property type="entry name" value="WH-like_DNA-bd_sf"/>
</dbReference>
<dbReference type="Gene3D" id="1.10.10.10">
    <property type="entry name" value="Winged helix-like DNA-binding domain superfamily/Winged helix DNA-binding domain"/>
    <property type="match status" value="1"/>
</dbReference>
<dbReference type="Pfam" id="PF17778">
    <property type="entry name" value="WHD_BLACT"/>
    <property type="match status" value="1"/>
</dbReference>
<reference evidence="4" key="1">
    <citation type="submission" date="2016-10" db="EMBL/GenBank/DDBJ databases">
        <authorList>
            <person name="Varghese N."/>
            <person name="Submissions S."/>
        </authorList>
    </citation>
    <scope>NUCLEOTIDE SEQUENCE [LARGE SCALE GENOMIC DNA]</scope>
    <source>
        <strain evidence="4">DSM 10146</strain>
    </source>
</reference>
<dbReference type="InterPro" id="IPR001279">
    <property type="entry name" value="Metallo-B-lactamas"/>
</dbReference>
<dbReference type="PANTHER" id="PTHR23131">
    <property type="entry name" value="ENDORIBONUCLEASE LACTB2"/>
    <property type="match status" value="1"/>
</dbReference>
<protein>
    <submittedName>
        <fullName evidence="3">Glyoxylase, beta-lactamase superfamily II</fullName>
    </submittedName>
</protein>
<dbReference type="SUPFAM" id="SSF56281">
    <property type="entry name" value="Metallo-hydrolase/oxidoreductase"/>
    <property type="match status" value="1"/>
</dbReference>
<evidence type="ECO:0000259" key="2">
    <source>
        <dbReference type="SMART" id="SM00849"/>
    </source>
</evidence>
<dbReference type="Pfam" id="PF00753">
    <property type="entry name" value="Lactamase_B"/>
    <property type="match status" value="1"/>
</dbReference>
<dbReference type="PANTHER" id="PTHR23131:SF0">
    <property type="entry name" value="ENDORIBONUCLEASE LACTB2"/>
    <property type="match status" value="1"/>
</dbReference>
<accession>A0A1G7HRJ0</accession>
<dbReference type="CDD" id="cd16278">
    <property type="entry name" value="metallo-hydrolase-like_MBL-fold"/>
    <property type="match status" value="1"/>
</dbReference>
<dbReference type="SMART" id="SM00849">
    <property type="entry name" value="Lactamase_B"/>
    <property type="match status" value="1"/>
</dbReference>
<dbReference type="InterPro" id="IPR041516">
    <property type="entry name" value="LACTB2_WH"/>
</dbReference>
<feature type="domain" description="Metallo-beta-lactamase" evidence="2">
    <location>
        <begin position="37"/>
        <end position="217"/>
    </location>
</feature>
<dbReference type="InterPro" id="IPR036866">
    <property type="entry name" value="RibonucZ/Hydroxyglut_hydro"/>
</dbReference>
<dbReference type="OrthoDB" id="9788263at2"/>
<dbReference type="STRING" id="282683.SAMN04488105_111127"/>
<evidence type="ECO:0000256" key="1">
    <source>
        <dbReference type="SAM" id="MobiDB-lite"/>
    </source>
</evidence>